<accession>A0A9P7K3G7</accession>
<dbReference type="AlphaFoldDB" id="A0A9P7K3G7"/>
<evidence type="ECO:0000313" key="2">
    <source>
        <dbReference type="Proteomes" id="UP000717328"/>
    </source>
</evidence>
<sequence>MAYCDTHLWQPFLERHGTKLEVIQLVLFWNRIDHANLTTIANTCPNLIRLDLGIEAWGWGLFVDAPWHLVVPASVQIIGLRNRYKQSNTQGYADLFLALEEMSFGSKLKYIQFIDRCNAIDLREKRPRVLRKGVEMLKKRGLVLWDHEGRLMG</sequence>
<proteinExistence type="predicted"/>
<reference evidence="1" key="1">
    <citation type="submission" date="2021-02" db="EMBL/GenBank/DDBJ databases">
        <authorList>
            <person name="Nieuwenhuis M."/>
            <person name="Van De Peppel L.J.J."/>
        </authorList>
    </citation>
    <scope>NUCLEOTIDE SEQUENCE</scope>
    <source>
        <strain evidence="1">D49</strain>
    </source>
</reference>
<dbReference type="OrthoDB" id="3232644at2759"/>
<reference evidence="1" key="2">
    <citation type="submission" date="2021-10" db="EMBL/GenBank/DDBJ databases">
        <title>Phylogenomics reveals ancestral predisposition of the termite-cultivated fungus Termitomyces towards a domesticated lifestyle.</title>
        <authorList>
            <person name="Auxier B."/>
            <person name="Grum-Grzhimaylo A."/>
            <person name="Cardenas M.E."/>
            <person name="Lodge J.D."/>
            <person name="Laessoe T."/>
            <person name="Pedersen O."/>
            <person name="Smith M.E."/>
            <person name="Kuyper T.W."/>
            <person name="Franco-Molano E.A."/>
            <person name="Baroni T.J."/>
            <person name="Aanen D.K."/>
        </authorList>
    </citation>
    <scope>NUCLEOTIDE SEQUENCE</scope>
    <source>
        <strain evidence="1">D49</strain>
    </source>
</reference>
<gene>
    <name evidence="1" type="ORF">H0H81_000365</name>
</gene>
<dbReference type="EMBL" id="JABCKI010006237">
    <property type="protein sequence ID" value="KAG5634905.1"/>
    <property type="molecule type" value="Genomic_DNA"/>
</dbReference>
<name>A0A9P7K3G7_9AGAR</name>
<keyword evidence="2" id="KW-1185">Reference proteome</keyword>
<evidence type="ECO:0000313" key="1">
    <source>
        <dbReference type="EMBL" id="KAG5634905.1"/>
    </source>
</evidence>
<dbReference type="Proteomes" id="UP000717328">
    <property type="component" value="Unassembled WGS sequence"/>
</dbReference>
<organism evidence="1 2">
    <name type="scientific">Sphagnurus paluster</name>
    <dbReference type="NCBI Taxonomy" id="117069"/>
    <lineage>
        <taxon>Eukaryota</taxon>
        <taxon>Fungi</taxon>
        <taxon>Dikarya</taxon>
        <taxon>Basidiomycota</taxon>
        <taxon>Agaricomycotina</taxon>
        <taxon>Agaricomycetes</taxon>
        <taxon>Agaricomycetidae</taxon>
        <taxon>Agaricales</taxon>
        <taxon>Tricholomatineae</taxon>
        <taxon>Lyophyllaceae</taxon>
        <taxon>Sphagnurus</taxon>
    </lineage>
</organism>
<protein>
    <submittedName>
        <fullName evidence="1">Uncharacterized protein</fullName>
    </submittedName>
</protein>
<comment type="caution">
    <text evidence="1">The sequence shown here is derived from an EMBL/GenBank/DDBJ whole genome shotgun (WGS) entry which is preliminary data.</text>
</comment>